<dbReference type="AlphaFoldDB" id="G8PAL1"/>
<dbReference type="Pfam" id="PF03466">
    <property type="entry name" value="LysR_substrate"/>
    <property type="match status" value="1"/>
</dbReference>
<keyword evidence="2" id="KW-0805">Transcription regulation</keyword>
<dbReference type="InterPro" id="IPR005119">
    <property type="entry name" value="LysR_subst-bd"/>
</dbReference>
<evidence type="ECO:0000256" key="2">
    <source>
        <dbReference type="ARBA" id="ARBA00023015"/>
    </source>
</evidence>
<sequence length="297" mass="33131">MANFSYEVFTTVVEQGTFNQAAALLNVTPSAVSHSINQLEIELGFPIFIRNRTGVSLTPDGRKILPIIQSILNTEDRLRQVANNIIGVNTGKIRIGAFSSVSTNWLPEIIQRFKKEYPEIEIELVQGGFNDIAERVRLGTIDIGFSLLPISENILVEPLIEDPIFCVAPADFIPRNQKWITASDIGRKNFILQEVDYDRDTKKAIDRYNVSANAISYSIDDASILSMVESGLGLGVLPELALQKMSGDYKVYPFSAKFARTICLLTNLTTKESPSVVKMREVIFDYLDDVYTGDLLN</sequence>
<keyword evidence="7" id="KW-1185">Reference proteome</keyword>
<dbReference type="Proteomes" id="UP000005444">
    <property type="component" value="Chromosome"/>
</dbReference>
<comment type="similarity">
    <text evidence="1">Belongs to the LysR transcriptional regulatory family.</text>
</comment>
<evidence type="ECO:0000313" key="6">
    <source>
        <dbReference type="EMBL" id="AEV95800.1"/>
    </source>
</evidence>
<feature type="domain" description="HTH lysR-type" evidence="5">
    <location>
        <begin position="7"/>
        <end position="58"/>
    </location>
</feature>
<dbReference type="STRING" id="701521.PECL_1582"/>
<dbReference type="GO" id="GO:0005829">
    <property type="term" value="C:cytosol"/>
    <property type="evidence" value="ECO:0007669"/>
    <property type="project" value="TreeGrafter"/>
</dbReference>
<dbReference type="Gene3D" id="3.40.190.10">
    <property type="entry name" value="Periplasmic binding protein-like II"/>
    <property type="match status" value="2"/>
</dbReference>
<dbReference type="Pfam" id="PF00126">
    <property type="entry name" value="HTH_1"/>
    <property type="match status" value="1"/>
</dbReference>
<protein>
    <submittedName>
        <fullName evidence="6">Transcriptional regulator, LysR family</fullName>
    </submittedName>
</protein>
<dbReference type="InterPro" id="IPR036390">
    <property type="entry name" value="WH_DNA-bd_sf"/>
</dbReference>
<dbReference type="InterPro" id="IPR000847">
    <property type="entry name" value="LysR_HTH_N"/>
</dbReference>
<evidence type="ECO:0000256" key="1">
    <source>
        <dbReference type="ARBA" id="ARBA00009437"/>
    </source>
</evidence>
<dbReference type="SUPFAM" id="SSF53850">
    <property type="entry name" value="Periplasmic binding protein-like II"/>
    <property type="match status" value="1"/>
</dbReference>
<keyword evidence="3" id="KW-0238">DNA-binding</keyword>
<dbReference type="RefSeq" id="WP_014215994.1">
    <property type="nucleotide sequence ID" value="NC_016605.1"/>
</dbReference>
<evidence type="ECO:0000313" key="7">
    <source>
        <dbReference type="Proteomes" id="UP000005444"/>
    </source>
</evidence>
<dbReference type="CDD" id="cd05466">
    <property type="entry name" value="PBP2_LTTR_substrate"/>
    <property type="match status" value="1"/>
</dbReference>
<gene>
    <name evidence="6" type="ordered locus">PECL_1582</name>
</gene>
<dbReference type="PATRIC" id="fig|701521.8.peg.1483"/>
<dbReference type="Gene3D" id="1.10.10.10">
    <property type="entry name" value="Winged helix-like DNA-binding domain superfamily/Winged helix DNA-binding domain"/>
    <property type="match status" value="1"/>
</dbReference>
<dbReference type="PROSITE" id="PS50931">
    <property type="entry name" value="HTH_LYSR"/>
    <property type="match status" value="1"/>
</dbReference>
<dbReference type="InterPro" id="IPR036388">
    <property type="entry name" value="WH-like_DNA-bd_sf"/>
</dbReference>
<dbReference type="EMBL" id="CP003137">
    <property type="protein sequence ID" value="AEV95800.1"/>
    <property type="molecule type" value="Genomic_DNA"/>
</dbReference>
<dbReference type="SUPFAM" id="SSF46785">
    <property type="entry name" value="Winged helix' DNA-binding domain"/>
    <property type="match status" value="1"/>
</dbReference>
<dbReference type="HOGENOM" id="CLU_039613_6_2_9"/>
<dbReference type="eggNOG" id="COG0583">
    <property type="taxonomic scope" value="Bacteria"/>
</dbReference>
<dbReference type="GO" id="GO:0003677">
    <property type="term" value="F:DNA binding"/>
    <property type="evidence" value="ECO:0007669"/>
    <property type="project" value="UniProtKB-KW"/>
</dbReference>
<evidence type="ECO:0000259" key="5">
    <source>
        <dbReference type="PROSITE" id="PS50931"/>
    </source>
</evidence>
<dbReference type="InterPro" id="IPR050950">
    <property type="entry name" value="HTH-type_LysR_regulators"/>
</dbReference>
<dbReference type="KEGG" id="pce:PECL_1582"/>
<accession>G8PAL1</accession>
<reference evidence="6 7" key="1">
    <citation type="journal article" date="2012" name="J. Bacteriol.">
        <title>Complete Genome Sequence of the Beer Spoilage Organism Pediococcus claussenii ATCC BAA-344T.</title>
        <authorList>
            <person name="Pittet V."/>
            <person name="Abegunde T."/>
            <person name="Marfleet T."/>
            <person name="Haakensen M."/>
            <person name="Morrow K."/>
            <person name="Jayaprakash T."/>
            <person name="Schroeder K."/>
            <person name="Trost B."/>
            <person name="Byrns S."/>
            <person name="Bergsveinson J."/>
            <person name="Kusalik A."/>
            <person name="Ziola B."/>
        </authorList>
    </citation>
    <scope>NUCLEOTIDE SEQUENCE [LARGE SCALE GENOMIC DNA]</scope>
    <source>
        <strain evidence="6 7">ATCC BAA-344</strain>
    </source>
</reference>
<evidence type="ECO:0000256" key="4">
    <source>
        <dbReference type="ARBA" id="ARBA00023163"/>
    </source>
</evidence>
<dbReference type="PANTHER" id="PTHR30419">
    <property type="entry name" value="HTH-TYPE TRANSCRIPTIONAL REGULATOR YBHD"/>
    <property type="match status" value="1"/>
</dbReference>
<evidence type="ECO:0000256" key="3">
    <source>
        <dbReference type="ARBA" id="ARBA00023125"/>
    </source>
</evidence>
<proteinExistence type="inferred from homology"/>
<organism evidence="6 7">
    <name type="scientific">Pediococcus claussenii (strain ATCC BAA-344 / DSM 14800 / JCM 18046 / KCTC 3811 / LMG 21948 / P06)</name>
    <dbReference type="NCBI Taxonomy" id="701521"/>
    <lineage>
        <taxon>Bacteria</taxon>
        <taxon>Bacillati</taxon>
        <taxon>Bacillota</taxon>
        <taxon>Bacilli</taxon>
        <taxon>Lactobacillales</taxon>
        <taxon>Lactobacillaceae</taxon>
        <taxon>Pediococcus</taxon>
    </lineage>
</organism>
<keyword evidence="4" id="KW-0804">Transcription</keyword>
<name>G8PAL1_PEDCP</name>
<dbReference type="GO" id="GO:0003700">
    <property type="term" value="F:DNA-binding transcription factor activity"/>
    <property type="evidence" value="ECO:0007669"/>
    <property type="project" value="InterPro"/>
</dbReference>